<protein>
    <submittedName>
        <fullName evidence="1">Uncharacterized protein</fullName>
    </submittedName>
</protein>
<evidence type="ECO:0000313" key="1">
    <source>
        <dbReference type="EMBL" id="AML61156.1"/>
    </source>
</evidence>
<evidence type="ECO:0000313" key="2">
    <source>
        <dbReference type="Proteomes" id="UP000202991"/>
    </source>
</evidence>
<dbReference type="GeneID" id="30313562"/>
<reference evidence="1 2" key="1">
    <citation type="journal article" date="2016" name="Proc. Natl. Acad. Sci. U.S.A.">
        <title>A virus of hyperthermophilic archaea with a unique architecture among DNA viruses.</title>
        <authorList>
            <person name="Rensen E.I."/>
            <person name="Mochizuki T."/>
            <person name="Quemin E."/>
            <person name="Schouten S."/>
            <person name="Krupovic M."/>
            <person name="Prangishvili D."/>
        </authorList>
    </citation>
    <scope>NUCLEOTIDE SEQUENCE [LARGE SCALE GENOMIC DNA]</scope>
    <source>
        <strain evidence="1">1</strain>
    </source>
</reference>
<sequence>MSEARIRNPKGALRYATQKGLKVGISSNRIPMIEIEHPEIVYCVYWLRSPAKVVYGLDVDEACNKVVNEIARFVAVQVAMASLENRVRRMWIRGGRAIAPFYIGAGNKSVHVIGIFRFGVDEFRKLYMLYQTEARYIDKRYIDMVLYKGYATLRVTAKEKGGPVKPVAMYYLEEILPGKFALTQHKCDRGVRNFMNKVLNAMQELLKVSVDWCV</sequence>
<organism evidence="1 2">
    <name type="scientific">Pyrobaculum filamentous virus 1</name>
    <name type="common">PFV1</name>
    <dbReference type="NCBI Taxonomy" id="1805492"/>
    <lineage>
        <taxon>Viruses</taxon>
        <taxon>Adnaviria</taxon>
        <taxon>Zilligvirae</taxon>
        <taxon>Taleaviricota</taxon>
        <taxon>Tokiviricetes</taxon>
        <taxon>Primavirales</taxon>
        <taxon>Tristromaviridae</taxon>
        <taxon>Alphatristromavirus</taxon>
        <taxon>Alphatristromavirus pozzuoliense</taxon>
    </lineage>
</organism>
<accession>A0A140F3J6</accession>
<keyword evidence="2" id="KW-1185">Reference proteome</keyword>
<dbReference type="RefSeq" id="YP_009237226.1">
    <property type="nucleotide sequence ID" value="NC_029548.1"/>
</dbReference>
<dbReference type="Proteomes" id="UP000202991">
    <property type="component" value="Segment"/>
</dbReference>
<dbReference type="EMBL" id="KU307456">
    <property type="protein sequence ID" value="AML61156.1"/>
    <property type="molecule type" value="Genomic_DNA"/>
</dbReference>
<dbReference type="KEGG" id="vg:30313562"/>
<name>A0A140F3J6_PFV1</name>
<proteinExistence type="predicted"/>